<dbReference type="HOGENOM" id="CLU_063182_2_2_6"/>
<dbReference type="STRING" id="1091494.MEALZ_2128"/>
<gene>
    <name evidence="2" type="ordered locus">MEALZ_2128</name>
</gene>
<dbReference type="AlphaFoldDB" id="G4T477"/>
<proteinExistence type="predicted"/>
<evidence type="ECO:0000259" key="1">
    <source>
        <dbReference type="Pfam" id="PF01464"/>
    </source>
</evidence>
<name>G4T477_META2</name>
<dbReference type="Gene3D" id="1.10.530.10">
    <property type="match status" value="1"/>
</dbReference>
<dbReference type="PATRIC" id="fig|271065.3.peg.2185"/>
<protein>
    <recommendedName>
        <fullName evidence="1">Transglycosylase SLT domain-containing protein</fullName>
    </recommendedName>
</protein>
<dbReference type="Pfam" id="PF01464">
    <property type="entry name" value="SLT"/>
    <property type="match status" value="1"/>
</dbReference>
<dbReference type="Proteomes" id="UP000008315">
    <property type="component" value="Chromosome"/>
</dbReference>
<dbReference type="RefSeq" id="WP_014148604.1">
    <property type="nucleotide sequence ID" value="NC_016112.1"/>
</dbReference>
<dbReference type="InterPro" id="IPR023346">
    <property type="entry name" value="Lysozyme-like_dom_sf"/>
</dbReference>
<evidence type="ECO:0000313" key="3">
    <source>
        <dbReference type="Proteomes" id="UP000008315"/>
    </source>
</evidence>
<organism evidence="2 3">
    <name type="scientific">Methylotuvimicrobium alcaliphilum (strain DSM 19304 / NCIMB 14124 / VKM B-2133 / 20Z)</name>
    <name type="common">Methylomicrobium alcaliphilum</name>
    <dbReference type="NCBI Taxonomy" id="1091494"/>
    <lineage>
        <taxon>Bacteria</taxon>
        <taxon>Pseudomonadati</taxon>
        <taxon>Pseudomonadota</taxon>
        <taxon>Gammaproteobacteria</taxon>
        <taxon>Methylococcales</taxon>
        <taxon>Methylococcaceae</taxon>
        <taxon>Methylotuvimicrobium</taxon>
    </lineage>
</organism>
<accession>G4T477</accession>
<feature type="domain" description="Transglycosylase SLT" evidence="1">
    <location>
        <begin position="31"/>
        <end position="166"/>
    </location>
</feature>
<dbReference type="SUPFAM" id="SSF53955">
    <property type="entry name" value="Lysozyme-like"/>
    <property type="match status" value="1"/>
</dbReference>
<evidence type="ECO:0000313" key="2">
    <source>
        <dbReference type="EMBL" id="CCE23814.1"/>
    </source>
</evidence>
<reference evidence="3" key="1">
    <citation type="journal article" date="2012" name="J. Bacteriol.">
        <title>Genome sequence of the haloalkaliphilic methanotrophic bacterium Methylomicrobium alcaliphilum 20Z.</title>
        <authorList>
            <person name="Vuilleumier S."/>
            <person name="Khmelenina V.N."/>
            <person name="Bringel F."/>
            <person name="Reshetnikov A.S."/>
            <person name="Lajus A."/>
            <person name="Mangenot S."/>
            <person name="Rouy Z."/>
            <person name="Op den Camp H.J."/>
            <person name="Jetten M.S."/>
            <person name="Dispirito A.A."/>
            <person name="Dunfield P."/>
            <person name="Klotz M.G."/>
            <person name="Semrau J.D."/>
            <person name="Stein L.Y."/>
            <person name="Barbe V."/>
            <person name="Medigue C."/>
            <person name="Trotsenko Y.A."/>
            <person name="Kalyuzhnaya M.G."/>
        </authorList>
    </citation>
    <scope>NUCLEOTIDE SEQUENCE [LARGE SCALE GENOMIC DNA]</scope>
    <source>
        <strain evidence="3">DSM 19304 / NCIMB 14124 / VKM B-2133 / 20Z</strain>
    </source>
</reference>
<dbReference type="InterPro" id="IPR008258">
    <property type="entry name" value="Transglycosylase_SLT_dom_1"/>
</dbReference>
<sequence>MITKSWVIVLGMGLSMAGNPLYAQSIPSSYRQIAHEYDIPPRLLYSVALQESRIRLRSRQTRPWPWTLNVAGVPRRYPTRIAAYKGLTFYLERGIRSIDVGLMQVNWRYHQDRLGNPWQALDPYHNVRIGAKILASEYRESQDWFEAIGRYHSPGPSVQQKRRAKNYARSVVGISNNLSK</sequence>
<dbReference type="EMBL" id="FO082060">
    <property type="protein sequence ID" value="CCE23814.1"/>
    <property type="molecule type" value="Genomic_DNA"/>
</dbReference>
<dbReference type="KEGG" id="mah:MEALZ_2128"/>
<keyword evidence="3" id="KW-1185">Reference proteome</keyword>